<organism evidence="2 3">
    <name type="scientific">Runella slithyformis (strain ATCC 29530 / DSM 19594 / LMG 11500 / NCIMB 11436 / LSU 4)</name>
    <dbReference type="NCBI Taxonomy" id="761193"/>
    <lineage>
        <taxon>Bacteria</taxon>
        <taxon>Pseudomonadati</taxon>
        <taxon>Bacteroidota</taxon>
        <taxon>Cytophagia</taxon>
        <taxon>Cytophagales</taxon>
        <taxon>Spirosomataceae</taxon>
        <taxon>Runella</taxon>
    </lineage>
</organism>
<reference evidence="2 3" key="2">
    <citation type="journal article" date="2012" name="Stand. Genomic Sci.">
        <title>Complete genome sequence of the aquatic bacterium Runella slithyformis type strain (LSU 4(T)).</title>
        <authorList>
            <person name="Copeland A."/>
            <person name="Zhang X."/>
            <person name="Misra M."/>
            <person name="Lapidus A."/>
            <person name="Nolan M."/>
            <person name="Lucas S."/>
            <person name="Deshpande S."/>
            <person name="Cheng J.F."/>
            <person name="Tapia R."/>
            <person name="Goodwin L.A."/>
            <person name="Pitluck S."/>
            <person name="Liolios K."/>
            <person name="Pagani I."/>
            <person name="Ivanova N."/>
            <person name="Mikhailova N."/>
            <person name="Pati A."/>
            <person name="Chen A."/>
            <person name="Palaniappan K."/>
            <person name="Land M."/>
            <person name="Hauser L."/>
            <person name="Pan C."/>
            <person name="Jeffries C.D."/>
            <person name="Detter J.C."/>
            <person name="Brambilla E.M."/>
            <person name="Rohde M."/>
            <person name="Djao O.D."/>
            <person name="Goker M."/>
            <person name="Sikorski J."/>
            <person name="Tindall B.J."/>
            <person name="Woyke T."/>
            <person name="Bristow J."/>
            <person name="Eisen J.A."/>
            <person name="Markowitz V."/>
            <person name="Hugenholtz P."/>
            <person name="Kyrpides N.C."/>
            <person name="Klenk H.P."/>
            <person name="Mavromatis K."/>
        </authorList>
    </citation>
    <scope>NUCLEOTIDE SEQUENCE [LARGE SCALE GENOMIC DNA]</scope>
    <source>
        <strain evidence="3">ATCC 29530 / DSM 19594 / LMG 11500 / NCIMB 11436 / LSU 4</strain>
    </source>
</reference>
<dbReference type="RefSeq" id="WP_013928255.1">
    <property type="nucleotide sequence ID" value="NC_015703.1"/>
</dbReference>
<keyword evidence="1" id="KW-0812">Transmembrane</keyword>
<proteinExistence type="predicted"/>
<feature type="transmembrane region" description="Helical" evidence="1">
    <location>
        <begin position="139"/>
        <end position="161"/>
    </location>
</feature>
<sequence>MTTNTAKLEKSRINPPEKKSMPWEEFYTLMRQRIVEVHDIINQRTIWLAISQSFFFGGYAGVANAPKEAKSPIFAGQQDLLLWLIPSAALIACTCVFVGILARSKSLDSLQEKFDQCDDMDDNYPPVDASLAIRRMEKFSILIMPLVFMGTWIFILTKLLMSL</sequence>
<evidence type="ECO:0000256" key="1">
    <source>
        <dbReference type="SAM" id="Phobius"/>
    </source>
</evidence>
<dbReference type="AlphaFoldDB" id="A0A7U4E688"/>
<evidence type="ECO:0000313" key="2">
    <source>
        <dbReference type="EMBL" id="AEI48944.1"/>
    </source>
</evidence>
<gene>
    <name evidence="2" type="ordered locus">Runsl_2540</name>
</gene>
<keyword evidence="1" id="KW-1133">Transmembrane helix</keyword>
<name>A0A7U4E688_RUNSL</name>
<dbReference type="KEGG" id="rsi:Runsl_2540"/>
<accession>A0A7U4E688</accession>
<protein>
    <submittedName>
        <fullName evidence="2">Uncharacterized protein</fullName>
    </submittedName>
</protein>
<keyword evidence="1" id="KW-0472">Membrane</keyword>
<keyword evidence="3" id="KW-1185">Reference proteome</keyword>
<evidence type="ECO:0000313" key="3">
    <source>
        <dbReference type="Proteomes" id="UP000000493"/>
    </source>
</evidence>
<reference evidence="3" key="1">
    <citation type="submission" date="2011-06" db="EMBL/GenBank/DDBJ databases">
        <title>The complete genome of chromosome of Runella slithyformis DSM 19594.</title>
        <authorList>
            <consortium name="US DOE Joint Genome Institute (JGI-PGF)"/>
            <person name="Lucas S."/>
            <person name="Han J."/>
            <person name="Lapidus A."/>
            <person name="Bruce D."/>
            <person name="Goodwin L."/>
            <person name="Pitluck S."/>
            <person name="Peters L."/>
            <person name="Kyrpides N."/>
            <person name="Mavromatis K."/>
            <person name="Ivanova N."/>
            <person name="Ovchinnikova G."/>
            <person name="Zhang X."/>
            <person name="Misra M."/>
            <person name="Detter J.C."/>
            <person name="Tapia R."/>
            <person name="Han C."/>
            <person name="Land M."/>
            <person name="Hauser L."/>
            <person name="Markowitz V."/>
            <person name="Cheng J.-F."/>
            <person name="Hugenholtz P."/>
            <person name="Woyke T."/>
            <person name="Wu D."/>
            <person name="Tindall B."/>
            <person name="Faehrich R."/>
            <person name="Brambilla E."/>
            <person name="Klenk H.-P."/>
            <person name="Eisen J.A."/>
        </authorList>
    </citation>
    <scope>NUCLEOTIDE SEQUENCE [LARGE SCALE GENOMIC DNA]</scope>
    <source>
        <strain evidence="3">ATCC 29530 / DSM 19594 / LMG 11500 / NCIMB 11436 / LSU 4</strain>
    </source>
</reference>
<dbReference type="Proteomes" id="UP000000493">
    <property type="component" value="Chromosome"/>
</dbReference>
<dbReference type="EMBL" id="CP002859">
    <property type="protein sequence ID" value="AEI48944.1"/>
    <property type="molecule type" value="Genomic_DNA"/>
</dbReference>
<feature type="transmembrane region" description="Helical" evidence="1">
    <location>
        <begin position="80"/>
        <end position="102"/>
    </location>
</feature>